<dbReference type="InterPro" id="IPR015179">
    <property type="entry name" value="A-amylase/a-glucTrfase_C"/>
</dbReference>
<comment type="caution">
    <text evidence="6">The sequence shown here is derived from an EMBL/GenBank/DDBJ whole genome shotgun (WGS) entry which is preliminary data.</text>
</comment>
<evidence type="ECO:0000259" key="3">
    <source>
        <dbReference type="Pfam" id="PF03065"/>
    </source>
</evidence>
<dbReference type="SUPFAM" id="SSF88713">
    <property type="entry name" value="Glycoside hydrolase/deacetylase"/>
    <property type="match status" value="1"/>
</dbReference>
<evidence type="ECO:0000259" key="5">
    <source>
        <dbReference type="Pfam" id="PF09095"/>
    </source>
</evidence>
<dbReference type="GO" id="GO:0003824">
    <property type="term" value="F:catalytic activity"/>
    <property type="evidence" value="ECO:0007669"/>
    <property type="project" value="InterPro"/>
</dbReference>
<dbReference type="InterPro" id="IPR052046">
    <property type="entry name" value="GH57_Enzymes"/>
</dbReference>
<evidence type="ECO:0000256" key="1">
    <source>
        <dbReference type="ARBA" id="ARBA00006821"/>
    </source>
</evidence>
<dbReference type="Gene3D" id="2.70.98.10">
    <property type="match status" value="1"/>
</dbReference>
<evidence type="ECO:0000259" key="4">
    <source>
        <dbReference type="Pfam" id="PF09094"/>
    </source>
</evidence>
<dbReference type="InterPro" id="IPR015178">
    <property type="entry name" value="A-amylase/a-glucTrfase_central"/>
</dbReference>
<accession>A0A538SNI8</accession>
<dbReference type="GO" id="GO:0005975">
    <property type="term" value="P:carbohydrate metabolic process"/>
    <property type="evidence" value="ECO:0007669"/>
    <property type="project" value="InterPro"/>
</dbReference>
<proteinExistence type="inferred from homology"/>
<reference evidence="6 7" key="1">
    <citation type="journal article" date="2019" name="Nat. Microbiol.">
        <title>Mediterranean grassland soil C-N compound turnover is dependent on rainfall and depth, and is mediated by genomically divergent microorganisms.</title>
        <authorList>
            <person name="Diamond S."/>
            <person name="Andeer P.F."/>
            <person name="Li Z."/>
            <person name="Crits-Christoph A."/>
            <person name="Burstein D."/>
            <person name="Anantharaman K."/>
            <person name="Lane K.R."/>
            <person name="Thomas B.C."/>
            <person name="Pan C."/>
            <person name="Northen T.R."/>
            <person name="Banfield J.F."/>
        </authorList>
    </citation>
    <scope>NUCLEOTIDE SEQUENCE [LARGE SCALE GENOMIC DNA]</scope>
    <source>
        <strain evidence="6">WS_4</strain>
    </source>
</reference>
<dbReference type="Proteomes" id="UP000319829">
    <property type="component" value="Unassembled WGS sequence"/>
</dbReference>
<dbReference type="Pfam" id="PF09094">
    <property type="entry name" value="AmyA-A_glucT_m"/>
    <property type="match status" value="1"/>
</dbReference>
<evidence type="ECO:0000313" key="6">
    <source>
        <dbReference type="EMBL" id="TMQ52935.1"/>
    </source>
</evidence>
<dbReference type="InterPro" id="IPR014718">
    <property type="entry name" value="GH-type_carb-bd"/>
</dbReference>
<gene>
    <name evidence="6" type="ORF">E6K74_10905</name>
</gene>
<comment type="similarity">
    <text evidence="1">Belongs to the glycosyl hydrolase 57 family.</text>
</comment>
<dbReference type="InterPro" id="IPR004300">
    <property type="entry name" value="Glyco_hydro_57_N"/>
</dbReference>
<dbReference type="GO" id="GO:0030246">
    <property type="term" value="F:carbohydrate binding"/>
    <property type="evidence" value="ECO:0007669"/>
    <property type="project" value="InterPro"/>
</dbReference>
<dbReference type="Pfam" id="PF09095">
    <property type="entry name" value="AmyA-gluTrfs_C"/>
    <property type="match status" value="1"/>
</dbReference>
<feature type="domain" description="Glycoside hydrolase family 57 N-terminal" evidence="3">
    <location>
        <begin position="25"/>
        <end position="255"/>
    </location>
</feature>
<dbReference type="SUPFAM" id="SSF74650">
    <property type="entry name" value="Galactose mutarotase-like"/>
    <property type="match status" value="1"/>
</dbReference>
<dbReference type="Gene3D" id="3.20.110.20">
    <property type="match status" value="1"/>
</dbReference>
<feature type="domain" description="Alpha-amylase/4-alpha-glucanotransferase C-terminal" evidence="5">
    <location>
        <begin position="413"/>
        <end position="685"/>
    </location>
</feature>
<dbReference type="Pfam" id="PF03065">
    <property type="entry name" value="Glyco_hydro_57"/>
    <property type="match status" value="1"/>
</dbReference>
<name>A0A538SNI8_UNCEI</name>
<dbReference type="PANTHER" id="PTHR36306">
    <property type="entry name" value="ALPHA-AMYLASE-RELATED-RELATED"/>
    <property type="match status" value="1"/>
</dbReference>
<organism evidence="6 7">
    <name type="scientific">Eiseniibacteriota bacterium</name>
    <dbReference type="NCBI Taxonomy" id="2212470"/>
    <lineage>
        <taxon>Bacteria</taxon>
        <taxon>Candidatus Eiseniibacteriota</taxon>
    </lineage>
</organism>
<dbReference type="EMBL" id="VBOU01000092">
    <property type="protein sequence ID" value="TMQ52935.1"/>
    <property type="molecule type" value="Genomic_DNA"/>
</dbReference>
<protein>
    <submittedName>
        <fullName evidence="6">DUF1925 domain-containing protein</fullName>
    </submittedName>
</protein>
<dbReference type="AlphaFoldDB" id="A0A538SNI8"/>
<dbReference type="SUPFAM" id="SSF88688">
    <property type="entry name" value="Families 57/38 glycoside transferase middle domain"/>
    <property type="match status" value="1"/>
</dbReference>
<dbReference type="InterPro" id="IPR028995">
    <property type="entry name" value="Glyco_hydro_57/38_cen_sf"/>
</dbReference>
<feature type="domain" description="Alpha-amylase/4-alpha-glucanotransferase central" evidence="4">
    <location>
        <begin position="315"/>
        <end position="397"/>
    </location>
</feature>
<evidence type="ECO:0000256" key="2">
    <source>
        <dbReference type="ARBA" id="ARBA00023277"/>
    </source>
</evidence>
<dbReference type="InterPro" id="IPR011330">
    <property type="entry name" value="Glyco_hydro/deAcase_b/a-brl"/>
</dbReference>
<dbReference type="InterPro" id="IPR011013">
    <property type="entry name" value="Gal_mutarotase_sf_dom"/>
</dbReference>
<sequence>MMPIEGTPVRMAIAIHNHQPVGNFDSVFAEAVERAYRPFLDALARHPGVRLSMHWSGPLFEWLEEHEPSILDALGMLCGRGQVELLSGAFYEPILAVIPPWDQQGQIERMNGYLKARFGVTARGAWLAERVWEPDLPEVLARAGIEYTLVDDHHFLLAGADAGALREPYWVESTMGRVGVFPIERELRYRIPFQPVPELLGFLRGSARASGEIRVFGDDGEKFGIWPHTHDWVYRDGWLESWLRSLEERQAIEAIPLGDVWEAGQVTRSIALPAASYPEMMLWALPAAEQVRIEQEQHWLEAHGKPDLARRIATGTWREFFARYPESRRMHRRVTELSAKVEHAGRSCLARTQYEDARREVHRAQCNCSYWHGVFGGFYLPHLREAVRGHMLRADALADGLQGPAVGWTVERGGEEWRLKSSRVSVGVTLDGWGAIVELAERRRPFDFACVIARRREAYHGRIEEAARRAAAQGEGSAPGEAAHKPETIHGSIGVKEAGLERLLEYDERPRYASQEWMISASDVAAAGSIRDSIGRDPARLRFAPTRGRDTEAAPLIALASAGDPRGTIEKEIVPGRDEDEFEVRFVGLPAETWLVSEWNLSLLTAAAPGRRLLLEGKTRVACAPGSTGEADSVTSMRLEDSEYLHVALTLEFEPAARVEWSPVETVSLSEAGAERVYQGTAFLIGFRSGPEAGSAPIRITARVGEVGAGL</sequence>
<evidence type="ECO:0000313" key="7">
    <source>
        <dbReference type="Proteomes" id="UP000319829"/>
    </source>
</evidence>
<keyword evidence="2" id="KW-0119">Carbohydrate metabolism</keyword>
<dbReference type="PANTHER" id="PTHR36306:SF1">
    <property type="entry name" value="ALPHA-AMYLASE-RELATED"/>
    <property type="match status" value="1"/>
</dbReference>